<feature type="transmembrane region" description="Helical" evidence="12">
    <location>
        <begin position="587"/>
        <end position="604"/>
    </location>
</feature>
<dbReference type="PROSITE" id="PS01035">
    <property type="entry name" value="PTS_EIIB_TYPE_1_CYS"/>
    <property type="match status" value="1"/>
</dbReference>
<dbReference type="InterPro" id="IPR003352">
    <property type="entry name" value="PTS_EIIC"/>
</dbReference>
<dbReference type="Pfam" id="PF00358">
    <property type="entry name" value="PTS_EIIA_1"/>
    <property type="match status" value="1"/>
</dbReference>
<dbReference type="Gene3D" id="2.70.70.10">
    <property type="entry name" value="Glucose Permease (Domain IIA)"/>
    <property type="match status" value="1"/>
</dbReference>
<keyword evidence="6" id="KW-0598">Phosphotransferase system</keyword>
<dbReference type="InterPro" id="IPR018113">
    <property type="entry name" value="PTrfase_EIIB_Cys"/>
</dbReference>
<evidence type="ECO:0000256" key="3">
    <source>
        <dbReference type="ARBA" id="ARBA00022475"/>
    </source>
</evidence>
<keyword evidence="5" id="KW-0808">Transferase</keyword>
<dbReference type="PANTHER" id="PTHR30175:SF1">
    <property type="entry name" value="PTS SYSTEM ARBUTIN-, CELLOBIOSE-, AND SALICIN-SPECIFIC EIIBC COMPONENT-RELATED"/>
    <property type="match status" value="1"/>
</dbReference>
<organism evidence="16 17">
    <name type="scientific">Lactiplantibacillus dongliensis</name>
    <dbReference type="NCBI Taxonomy" id="2559919"/>
    <lineage>
        <taxon>Bacteria</taxon>
        <taxon>Bacillati</taxon>
        <taxon>Bacillota</taxon>
        <taxon>Bacilli</taxon>
        <taxon>Lactobacillales</taxon>
        <taxon>Lactobacillaceae</taxon>
        <taxon>Lactiplantibacillus</taxon>
    </lineage>
</organism>
<evidence type="ECO:0000256" key="1">
    <source>
        <dbReference type="ARBA" id="ARBA00004651"/>
    </source>
</evidence>
<comment type="subcellular location">
    <subcellularLocation>
        <location evidence="1">Cell membrane</location>
        <topology evidence="1">Multi-pass membrane protein</topology>
    </subcellularLocation>
</comment>
<evidence type="ECO:0000313" key="17">
    <source>
        <dbReference type="Proteomes" id="UP001596253"/>
    </source>
</evidence>
<protein>
    <submittedName>
        <fullName evidence="16">Glucose PTS transporter subunit IIA</fullName>
    </submittedName>
</protein>
<evidence type="ECO:0000256" key="7">
    <source>
        <dbReference type="ARBA" id="ARBA00022692"/>
    </source>
</evidence>
<gene>
    <name evidence="16" type="ORF">ACFP3T_11890</name>
</gene>
<keyword evidence="10 12" id="KW-0472">Membrane</keyword>
<feature type="transmembrane region" description="Helical" evidence="12">
    <location>
        <begin position="610"/>
        <end position="631"/>
    </location>
</feature>
<keyword evidence="17" id="KW-1185">Reference proteome</keyword>
<evidence type="ECO:0000313" key="16">
    <source>
        <dbReference type="EMBL" id="MFC6165376.1"/>
    </source>
</evidence>
<dbReference type="InterPro" id="IPR013013">
    <property type="entry name" value="PTS_EIIC_1"/>
</dbReference>
<dbReference type="PROSITE" id="PS00371">
    <property type="entry name" value="PTS_EIIA_TYPE_1_HIS"/>
    <property type="match status" value="1"/>
</dbReference>
<keyword evidence="2" id="KW-0813">Transport</keyword>
<dbReference type="InterPro" id="IPR011055">
    <property type="entry name" value="Dup_hybrid_motif"/>
</dbReference>
<dbReference type="PROSITE" id="PS51093">
    <property type="entry name" value="PTS_EIIA_TYPE_1"/>
    <property type="match status" value="1"/>
</dbReference>
<sequence>MPVTTSTIIPVVAPVTGQMINLATVSDSVFSRGLLGAGCGFIPQTDQIVAPVAGEVTMIAKTKHALGFKTKNGLEFLLHLGLDTVELAGTPFRLTVKVGDHVAAGQLIAQMDVAAVAAAGKETTVLLTITNAAERVHALLLAASNQVYPAGTVIAGITLNLAANHEVGTIGPPATSTATLANAIIQAVGGPSNIDSVIHCMTRLRFYLKDASLANDVAVARLDGVLEVARASGQYQVVIGSTVAEVYAAMLPQLGVSADDKVADSSDLPPTQTFFGKVWRRLSQFIGVMTAAMFPIISLLAGAGLLKGVLAAIVGFKLLATSSGTYLVLNAVSDAVFYFLPVMLGFTAAKRLGSNPVTLAVVGAVLTYPALVNAAQKASTAQISFFGLPLMLMNYTAAVFPMIVAAWLGKYVERGLKRGLPAYLQGVLLPILEVIFLCGVILIGIGPLTTYLSQGLANGIVALYRLSPAVSGLIIGGVYQVLVIFGLHWGLVPVVINDLATNGHSYLNAIISLTMVAQGGAALAVGLRARQARVRHLSVAAAVAAFCGITEPALYGFNLKYKRLFVAASLASALGGLVAGLLRVNNYALSGSLIGFPAFITPGVGIGPNFYGYLISHYGTLIVALGLALVLSLGQHFQAKSALPTA</sequence>
<proteinExistence type="predicted"/>
<keyword evidence="3" id="KW-1003">Cell membrane</keyword>
<keyword evidence="4" id="KW-0762">Sugar transport</keyword>
<feature type="transmembrane region" description="Helical" evidence="12">
    <location>
        <begin position="352"/>
        <end position="371"/>
    </location>
</feature>
<dbReference type="SUPFAM" id="SSF51261">
    <property type="entry name" value="Duplicated hybrid motif"/>
    <property type="match status" value="1"/>
</dbReference>
<dbReference type="PROSITE" id="PS51103">
    <property type="entry name" value="PTS_EIIC_TYPE_1"/>
    <property type="match status" value="1"/>
</dbReference>
<keyword evidence="9 12" id="KW-1133">Transmembrane helix</keyword>
<dbReference type="RefSeq" id="WP_137641242.1">
    <property type="nucleotide sequence ID" value="NZ_BJDK01000046.1"/>
</dbReference>
<dbReference type="CDD" id="cd00212">
    <property type="entry name" value="PTS_IIB_glc"/>
    <property type="match status" value="1"/>
</dbReference>
<feature type="domain" description="PTS EIIA type-1" evidence="13">
    <location>
        <begin position="27"/>
        <end position="131"/>
    </location>
</feature>
<feature type="transmembrane region" description="Helical" evidence="12">
    <location>
        <begin position="285"/>
        <end position="306"/>
    </location>
</feature>
<feature type="transmembrane region" description="Helical" evidence="12">
    <location>
        <begin position="563"/>
        <end position="582"/>
    </location>
</feature>
<dbReference type="PANTHER" id="PTHR30175">
    <property type="entry name" value="PHOSPHOTRANSFERASE SYSTEM TRANSPORT PROTEIN"/>
    <property type="match status" value="1"/>
</dbReference>
<keyword evidence="8" id="KW-0418">Kinase</keyword>
<dbReference type="SUPFAM" id="SSF55604">
    <property type="entry name" value="Glucose permease domain IIB"/>
    <property type="match status" value="1"/>
</dbReference>
<evidence type="ECO:0000256" key="10">
    <source>
        <dbReference type="ARBA" id="ARBA00023136"/>
    </source>
</evidence>
<evidence type="ECO:0000259" key="14">
    <source>
        <dbReference type="PROSITE" id="PS51098"/>
    </source>
</evidence>
<evidence type="ECO:0000256" key="6">
    <source>
        <dbReference type="ARBA" id="ARBA00022683"/>
    </source>
</evidence>
<dbReference type="Pfam" id="PF00367">
    <property type="entry name" value="PTS_EIIB"/>
    <property type="match status" value="1"/>
</dbReference>
<feature type="transmembrane region" description="Helical" evidence="12">
    <location>
        <begin position="537"/>
        <end position="557"/>
    </location>
</feature>
<dbReference type="InterPro" id="IPR036878">
    <property type="entry name" value="Glu_permease_IIB"/>
</dbReference>
<evidence type="ECO:0000256" key="4">
    <source>
        <dbReference type="ARBA" id="ARBA00022597"/>
    </source>
</evidence>
<evidence type="ECO:0000259" key="13">
    <source>
        <dbReference type="PROSITE" id="PS51093"/>
    </source>
</evidence>
<evidence type="ECO:0000256" key="5">
    <source>
        <dbReference type="ARBA" id="ARBA00022679"/>
    </source>
</evidence>
<feature type="transmembrane region" description="Helical" evidence="12">
    <location>
        <begin position="318"/>
        <end position="340"/>
    </location>
</feature>
<dbReference type="InterPro" id="IPR001996">
    <property type="entry name" value="PTS_IIB_1"/>
</dbReference>
<dbReference type="Gene3D" id="3.30.1360.60">
    <property type="entry name" value="Glucose permease domain IIB"/>
    <property type="match status" value="1"/>
</dbReference>
<evidence type="ECO:0000256" key="12">
    <source>
        <dbReference type="SAM" id="Phobius"/>
    </source>
</evidence>
<comment type="caution">
    <text evidence="16">The sequence shown here is derived from an EMBL/GenBank/DDBJ whole genome shotgun (WGS) entry which is preliminary data.</text>
</comment>
<dbReference type="Pfam" id="PF02378">
    <property type="entry name" value="PTS_EIIC"/>
    <property type="match status" value="1"/>
</dbReference>
<feature type="transmembrane region" description="Helical" evidence="12">
    <location>
        <begin position="463"/>
        <end position="485"/>
    </location>
</feature>
<dbReference type="InterPro" id="IPR001127">
    <property type="entry name" value="PTS_EIIA_1_perm"/>
</dbReference>
<dbReference type="InterPro" id="IPR050558">
    <property type="entry name" value="PTS_Sugar-Specific_Components"/>
</dbReference>
<feature type="transmembrane region" description="Helical" evidence="12">
    <location>
        <begin position="428"/>
        <end position="451"/>
    </location>
</feature>
<dbReference type="Proteomes" id="UP001596253">
    <property type="component" value="Unassembled WGS sequence"/>
</dbReference>
<reference evidence="17" key="1">
    <citation type="journal article" date="2019" name="Int. J. Syst. Evol. Microbiol.">
        <title>The Global Catalogue of Microorganisms (GCM) 10K type strain sequencing project: providing services to taxonomists for standard genome sequencing and annotation.</title>
        <authorList>
            <consortium name="The Broad Institute Genomics Platform"/>
            <consortium name="The Broad Institute Genome Sequencing Center for Infectious Disease"/>
            <person name="Wu L."/>
            <person name="Ma J."/>
        </authorList>
    </citation>
    <scope>NUCLEOTIDE SEQUENCE [LARGE SCALE GENOMIC DNA]</scope>
    <source>
        <strain evidence="17">CCM 8932</strain>
    </source>
</reference>
<feature type="domain" description="PTS EIIC type-1" evidence="15">
    <location>
        <begin position="300"/>
        <end position="646"/>
    </location>
</feature>
<name>A0ABW1R998_9LACO</name>
<feature type="active site" description="Phosphocysteine intermediate; for EIIB activity" evidence="11">
    <location>
        <position position="200"/>
    </location>
</feature>
<feature type="domain" description="PTS EIIB type-1" evidence="14">
    <location>
        <begin position="178"/>
        <end position="260"/>
    </location>
</feature>
<feature type="transmembrane region" description="Helical" evidence="12">
    <location>
        <begin position="383"/>
        <end position="408"/>
    </location>
</feature>
<dbReference type="EMBL" id="JBHSSD010000049">
    <property type="protein sequence ID" value="MFC6165376.1"/>
    <property type="molecule type" value="Genomic_DNA"/>
</dbReference>
<feature type="transmembrane region" description="Helical" evidence="12">
    <location>
        <begin position="505"/>
        <end position="525"/>
    </location>
</feature>
<dbReference type="NCBIfam" id="TIGR00830">
    <property type="entry name" value="PTBA"/>
    <property type="match status" value="1"/>
</dbReference>
<dbReference type="PROSITE" id="PS51098">
    <property type="entry name" value="PTS_EIIB_TYPE_1"/>
    <property type="match status" value="1"/>
</dbReference>
<evidence type="ECO:0000256" key="2">
    <source>
        <dbReference type="ARBA" id="ARBA00022448"/>
    </source>
</evidence>
<accession>A0ABW1R998</accession>
<evidence type="ECO:0000259" key="15">
    <source>
        <dbReference type="PROSITE" id="PS51103"/>
    </source>
</evidence>
<evidence type="ECO:0000256" key="8">
    <source>
        <dbReference type="ARBA" id="ARBA00022777"/>
    </source>
</evidence>
<evidence type="ECO:0000256" key="11">
    <source>
        <dbReference type="PROSITE-ProRule" id="PRU00421"/>
    </source>
</evidence>
<evidence type="ECO:0000256" key="9">
    <source>
        <dbReference type="ARBA" id="ARBA00022989"/>
    </source>
</evidence>
<keyword evidence="7 12" id="KW-0812">Transmembrane</keyword>